<dbReference type="EMBL" id="JAPCXB010000001">
    <property type="protein sequence ID" value="KAJ1615546.1"/>
    <property type="molecule type" value="Genomic_DNA"/>
</dbReference>
<feature type="compositionally biased region" description="Acidic residues" evidence="1">
    <location>
        <begin position="158"/>
        <end position="172"/>
    </location>
</feature>
<feature type="region of interest" description="Disordered" evidence="1">
    <location>
        <begin position="40"/>
        <end position="73"/>
    </location>
</feature>
<gene>
    <name evidence="3" type="ORF">OJ252_3</name>
</gene>
<proteinExistence type="predicted"/>
<feature type="compositionally biased region" description="Basic and acidic residues" evidence="1">
    <location>
        <begin position="174"/>
        <end position="185"/>
    </location>
</feature>
<dbReference type="Proteomes" id="UP001071777">
    <property type="component" value="Unassembled WGS sequence"/>
</dbReference>
<keyword evidence="2" id="KW-0732">Signal</keyword>
<sequence>MMSSRWLLLVFSVLIVGVLVPCSAEGHYGEGVVKLVNKEASPGDSASNSQEQSPEAVVELESTDESGGASGVHSPEQVYEACMSLQESFKDCDKNDVSPTLARLVEACSDSVLNTEEVVSAATDVAESYKNSDILEMDECSTMVFASGLFISSASQEADQEDGASLEVESLETESSHMESESDDS</sequence>
<protein>
    <recommendedName>
        <fullName evidence="5">Secreted protein</fullName>
    </recommendedName>
</protein>
<feature type="compositionally biased region" description="Polar residues" evidence="1">
    <location>
        <begin position="44"/>
        <end position="53"/>
    </location>
</feature>
<evidence type="ECO:0000313" key="3">
    <source>
        <dbReference type="EMBL" id="KAJ1615546.1"/>
    </source>
</evidence>
<name>A0ABQ8PC61_9CRYT</name>
<feature type="signal peptide" evidence="2">
    <location>
        <begin position="1"/>
        <end position="24"/>
    </location>
</feature>
<feature type="chain" id="PRO_5045514837" description="Secreted protein" evidence="2">
    <location>
        <begin position="25"/>
        <end position="185"/>
    </location>
</feature>
<feature type="region of interest" description="Disordered" evidence="1">
    <location>
        <begin position="156"/>
        <end position="185"/>
    </location>
</feature>
<keyword evidence="4" id="KW-1185">Reference proteome</keyword>
<evidence type="ECO:0000256" key="2">
    <source>
        <dbReference type="SAM" id="SignalP"/>
    </source>
</evidence>
<reference evidence="3" key="1">
    <citation type="submission" date="2022-10" db="EMBL/GenBank/DDBJ databases">
        <title>Adaptive evolution leads to modifications in subtelomeric GC content in a zoonotic Cryptosporidium species.</title>
        <authorList>
            <person name="Li J."/>
            <person name="Feng Y."/>
            <person name="Xiao L."/>
        </authorList>
    </citation>
    <scope>NUCLEOTIDE SEQUENCE</scope>
    <source>
        <strain evidence="3">25894</strain>
    </source>
</reference>
<evidence type="ECO:0000256" key="1">
    <source>
        <dbReference type="SAM" id="MobiDB-lite"/>
    </source>
</evidence>
<evidence type="ECO:0000313" key="4">
    <source>
        <dbReference type="Proteomes" id="UP001071777"/>
    </source>
</evidence>
<comment type="caution">
    <text evidence="3">The sequence shown here is derived from an EMBL/GenBank/DDBJ whole genome shotgun (WGS) entry which is preliminary data.</text>
</comment>
<organism evidence="3 4">
    <name type="scientific">Cryptosporidium canis</name>
    <dbReference type="NCBI Taxonomy" id="195482"/>
    <lineage>
        <taxon>Eukaryota</taxon>
        <taxon>Sar</taxon>
        <taxon>Alveolata</taxon>
        <taxon>Apicomplexa</taxon>
        <taxon>Conoidasida</taxon>
        <taxon>Coccidia</taxon>
        <taxon>Eucoccidiorida</taxon>
        <taxon>Eimeriorina</taxon>
        <taxon>Cryptosporidiidae</taxon>
        <taxon>Cryptosporidium</taxon>
    </lineage>
</organism>
<accession>A0ABQ8PC61</accession>
<evidence type="ECO:0008006" key="5">
    <source>
        <dbReference type="Google" id="ProtNLM"/>
    </source>
</evidence>